<evidence type="ECO:0000313" key="12">
    <source>
        <dbReference type="Proteomes" id="UP000049979"/>
    </source>
</evidence>
<dbReference type="GO" id="GO:0046933">
    <property type="term" value="F:proton-transporting ATP synthase activity, rotational mechanism"/>
    <property type="evidence" value="ECO:0007669"/>
    <property type="project" value="TreeGrafter"/>
</dbReference>
<dbReference type="CDD" id="cd01136">
    <property type="entry name" value="ATPase_flagellum-secretory_path_III"/>
    <property type="match status" value="1"/>
</dbReference>
<keyword evidence="8" id="KW-0406">Ion transport</keyword>
<dbReference type="Proteomes" id="UP000049979">
    <property type="component" value="Unassembled WGS sequence"/>
</dbReference>
<dbReference type="PANTHER" id="PTHR15184">
    <property type="entry name" value="ATP SYNTHASE"/>
    <property type="match status" value="1"/>
</dbReference>
<dbReference type="STRING" id="301302.ERS852420_02838"/>
<reference evidence="12" key="1">
    <citation type="submission" date="2015-05" db="EMBL/GenBank/DDBJ databases">
        <authorList>
            <consortium name="Pathogen Informatics"/>
        </authorList>
    </citation>
    <scope>NUCLEOTIDE SEQUENCE [LARGE SCALE GENOMIC DNA]</scope>
    <source>
        <strain evidence="12">M72</strain>
    </source>
</reference>
<evidence type="ECO:0000256" key="6">
    <source>
        <dbReference type="ARBA" id="ARBA00022927"/>
    </source>
</evidence>
<sequence length="436" mass="47932">MVKEAEKYLQLMDRQYYKSYGKVVKVVGLTIESVGPKARMGDLCKIYPNEKEEEYVIAEVVGFQDSRLILMPVDSVEGVGTGCIVENTGHPLSVLVGEELLGHTLDGIGRMTDGTEEIHGSYYPLENTPPDPMDRRIISEVLPLGVKAVDGLITVGKGQRIGVFAGSGVGKSTLLGMFARNTKADINVIALIGERGREVREFIERDLGPEGMARSVVVVATSDKPALIRNKCAKTATAVAEYFRDQGKDVLLMMDSMTRFSQAQREIGLASGEPPVTRGYPPSVYAQMPKLLERAGTNEKGSITGLYTVLVDGDDFNEPITDTARGILDGHIVLDRKLGHKNHYPAIDILQSISRVMNSIVTKEHKALAGKLKQVLATYSEAEDLINIGAYKNGSNPDIDYAIRKNKEVNEFLCQDTEEKFAFDEEVELLKKVFDD</sequence>
<dbReference type="RefSeq" id="WP_022046695.1">
    <property type="nucleotide sequence ID" value="NZ_CP184331.1"/>
</dbReference>
<keyword evidence="3" id="KW-0963">Cytoplasm</keyword>
<dbReference type="SUPFAM" id="SSF52540">
    <property type="entry name" value="P-loop containing nucleoside triphosphate hydrolases"/>
    <property type="match status" value="1"/>
</dbReference>
<dbReference type="GO" id="GO:0071973">
    <property type="term" value="P:bacterial-type flagellum-dependent cell motility"/>
    <property type="evidence" value="ECO:0007669"/>
    <property type="project" value="InterPro"/>
</dbReference>
<dbReference type="AlphaFoldDB" id="A0A0M6WQ97"/>
<keyword evidence="7" id="KW-1278">Translocase</keyword>
<comment type="subcellular location">
    <subcellularLocation>
        <location evidence="1">Cytoplasm</location>
    </subcellularLocation>
</comment>
<dbReference type="GO" id="GO:0044780">
    <property type="term" value="P:bacterial-type flagellum assembly"/>
    <property type="evidence" value="ECO:0007669"/>
    <property type="project" value="InterPro"/>
</dbReference>
<dbReference type="OrthoDB" id="9802718at2"/>
<dbReference type="InterPro" id="IPR005714">
    <property type="entry name" value="ATPase_T3SS_FliI/YscN"/>
</dbReference>
<evidence type="ECO:0000256" key="4">
    <source>
        <dbReference type="ARBA" id="ARBA00022741"/>
    </source>
</evidence>
<dbReference type="InterPro" id="IPR050053">
    <property type="entry name" value="ATPase_alpha/beta_chains"/>
</dbReference>
<evidence type="ECO:0000256" key="9">
    <source>
        <dbReference type="ARBA" id="ARBA00034006"/>
    </source>
</evidence>
<dbReference type="GO" id="GO:0030254">
    <property type="term" value="P:protein secretion by the type III secretion system"/>
    <property type="evidence" value="ECO:0007669"/>
    <property type="project" value="InterPro"/>
</dbReference>
<evidence type="ECO:0000256" key="8">
    <source>
        <dbReference type="ARBA" id="ARBA00023065"/>
    </source>
</evidence>
<dbReference type="EMBL" id="CVRR01000019">
    <property type="protein sequence ID" value="CRL38676.1"/>
    <property type="molecule type" value="Genomic_DNA"/>
</dbReference>
<dbReference type="GO" id="GO:0016887">
    <property type="term" value="F:ATP hydrolysis activity"/>
    <property type="evidence" value="ECO:0007669"/>
    <property type="project" value="InterPro"/>
</dbReference>
<dbReference type="InterPro" id="IPR020003">
    <property type="entry name" value="ATPase_a/bsu_AS"/>
</dbReference>
<dbReference type="Pfam" id="PF00006">
    <property type="entry name" value="ATP-synt_ab"/>
    <property type="match status" value="1"/>
</dbReference>
<gene>
    <name evidence="11" type="ORF">M72_07441</name>
</gene>
<accession>A0A0M6WQ97</accession>
<dbReference type="Gene3D" id="3.40.50.12240">
    <property type="match status" value="1"/>
</dbReference>
<evidence type="ECO:0000259" key="10">
    <source>
        <dbReference type="SMART" id="SM00382"/>
    </source>
</evidence>
<dbReference type="GO" id="GO:0030257">
    <property type="term" value="C:type III protein secretion system complex"/>
    <property type="evidence" value="ECO:0007669"/>
    <property type="project" value="InterPro"/>
</dbReference>
<evidence type="ECO:0000256" key="3">
    <source>
        <dbReference type="ARBA" id="ARBA00022490"/>
    </source>
</evidence>
<dbReference type="FunFam" id="3.40.50.12240:FF:000002">
    <property type="entry name" value="Flagellum-specific ATP synthase FliI"/>
    <property type="match status" value="1"/>
</dbReference>
<name>A0A0M6WQ97_9FIRM</name>
<keyword evidence="6" id="KW-0653">Protein transport</keyword>
<evidence type="ECO:0000313" key="11">
    <source>
        <dbReference type="EMBL" id="CRL38676.1"/>
    </source>
</evidence>
<dbReference type="InterPro" id="IPR022425">
    <property type="entry name" value="FliI_clade2"/>
</dbReference>
<dbReference type="GO" id="GO:0008564">
    <property type="term" value="F:protein-exporting ATPase activity"/>
    <property type="evidence" value="ECO:0007669"/>
    <property type="project" value="UniProtKB-EC"/>
</dbReference>
<dbReference type="NCBIfam" id="TIGR03497">
    <property type="entry name" value="FliI_clade2"/>
    <property type="match status" value="1"/>
</dbReference>
<comment type="catalytic activity">
    <reaction evidence="9">
        <text>ATP + H2O + cellular proteinSide 1 = ADP + phosphate + cellular proteinSide 2.</text>
        <dbReference type="EC" id="7.4.2.8"/>
    </reaction>
</comment>
<dbReference type="InterPro" id="IPR000194">
    <property type="entry name" value="ATPase_F1/V1/A1_a/bsu_nucl-bd"/>
</dbReference>
<dbReference type="InterPro" id="IPR027417">
    <property type="entry name" value="P-loop_NTPase"/>
</dbReference>
<dbReference type="InterPro" id="IPR003593">
    <property type="entry name" value="AAA+_ATPase"/>
</dbReference>
<keyword evidence="12" id="KW-1185">Reference proteome</keyword>
<keyword evidence="4" id="KW-0547">Nucleotide-binding</keyword>
<evidence type="ECO:0000256" key="5">
    <source>
        <dbReference type="ARBA" id="ARBA00022840"/>
    </source>
</evidence>
<keyword evidence="2" id="KW-0813">Transport</keyword>
<proteinExistence type="predicted"/>
<dbReference type="CDD" id="cd18117">
    <property type="entry name" value="ATP-synt_flagellum-secretory_path_III_N"/>
    <property type="match status" value="1"/>
</dbReference>
<dbReference type="NCBIfam" id="TIGR01026">
    <property type="entry name" value="fliI_yscN"/>
    <property type="match status" value="1"/>
</dbReference>
<dbReference type="InterPro" id="IPR004100">
    <property type="entry name" value="ATPase_F1/V1/A1_a/bsu_N"/>
</dbReference>
<dbReference type="PANTHER" id="PTHR15184:SF9">
    <property type="entry name" value="SPI-1 TYPE 3 SECRETION SYSTEM ATPASE"/>
    <property type="match status" value="1"/>
</dbReference>
<organism evidence="11 12">
    <name type="scientific">Roseburia faecis</name>
    <dbReference type="NCBI Taxonomy" id="301302"/>
    <lineage>
        <taxon>Bacteria</taxon>
        <taxon>Bacillati</taxon>
        <taxon>Bacillota</taxon>
        <taxon>Clostridia</taxon>
        <taxon>Lachnospirales</taxon>
        <taxon>Lachnospiraceae</taxon>
        <taxon>Roseburia</taxon>
    </lineage>
</organism>
<dbReference type="GO" id="GO:0005524">
    <property type="term" value="F:ATP binding"/>
    <property type="evidence" value="ECO:0007669"/>
    <property type="project" value="UniProtKB-KW"/>
</dbReference>
<evidence type="ECO:0000256" key="7">
    <source>
        <dbReference type="ARBA" id="ARBA00022967"/>
    </source>
</evidence>
<dbReference type="InterPro" id="IPR040627">
    <property type="entry name" value="T3SS_ATPase_C"/>
</dbReference>
<dbReference type="GO" id="GO:0005737">
    <property type="term" value="C:cytoplasm"/>
    <property type="evidence" value="ECO:0007669"/>
    <property type="project" value="UniProtKB-SubCell"/>
</dbReference>
<protein>
    <submittedName>
        <fullName evidence="11">Na+-transporting two-sector ATPase</fullName>
    </submittedName>
</protein>
<keyword evidence="5" id="KW-0067">ATP-binding</keyword>
<feature type="domain" description="AAA+ ATPase" evidence="10">
    <location>
        <begin position="157"/>
        <end position="338"/>
    </location>
</feature>
<dbReference type="Pfam" id="PF02874">
    <property type="entry name" value="ATP-synt_ab_N"/>
    <property type="match status" value="1"/>
</dbReference>
<dbReference type="SMART" id="SM00382">
    <property type="entry name" value="AAA"/>
    <property type="match status" value="1"/>
</dbReference>
<dbReference type="Pfam" id="PF18269">
    <property type="entry name" value="T3SS_ATPase_C"/>
    <property type="match status" value="1"/>
</dbReference>
<dbReference type="PROSITE" id="PS00152">
    <property type="entry name" value="ATPASE_ALPHA_BETA"/>
    <property type="match status" value="1"/>
</dbReference>
<evidence type="ECO:0000256" key="1">
    <source>
        <dbReference type="ARBA" id="ARBA00004496"/>
    </source>
</evidence>
<evidence type="ECO:0000256" key="2">
    <source>
        <dbReference type="ARBA" id="ARBA00022448"/>
    </source>
</evidence>